<dbReference type="Gene3D" id="2.60.40.10">
    <property type="entry name" value="Immunoglobulins"/>
    <property type="match status" value="3"/>
</dbReference>
<keyword evidence="4" id="KW-1133">Transmembrane helix</keyword>
<feature type="transmembrane region" description="Helical" evidence="4">
    <location>
        <begin position="427"/>
        <end position="448"/>
    </location>
</feature>
<feature type="chain" id="PRO_5042475095" evidence="5">
    <location>
        <begin position="22"/>
        <end position="470"/>
    </location>
</feature>
<proteinExistence type="predicted"/>
<organism evidence="7 8">
    <name type="scientific">Galendromus occidentalis</name>
    <name type="common">western predatory mite</name>
    <dbReference type="NCBI Taxonomy" id="34638"/>
    <lineage>
        <taxon>Eukaryota</taxon>
        <taxon>Metazoa</taxon>
        <taxon>Ecdysozoa</taxon>
        <taxon>Arthropoda</taxon>
        <taxon>Chelicerata</taxon>
        <taxon>Arachnida</taxon>
        <taxon>Acari</taxon>
        <taxon>Parasitiformes</taxon>
        <taxon>Mesostigmata</taxon>
        <taxon>Gamasina</taxon>
        <taxon>Phytoseioidea</taxon>
        <taxon>Phytoseiidae</taxon>
        <taxon>Typhlodrominae</taxon>
        <taxon>Galendromus</taxon>
    </lineage>
</organism>
<evidence type="ECO:0000313" key="8">
    <source>
        <dbReference type="RefSeq" id="XP_028968365.1"/>
    </source>
</evidence>
<dbReference type="PANTHER" id="PTHR23278:SF19">
    <property type="entry name" value="OBSCURIN"/>
    <property type="match status" value="1"/>
</dbReference>
<accession>A0AAJ7SHV8</accession>
<dbReference type="InterPro" id="IPR003599">
    <property type="entry name" value="Ig_sub"/>
</dbReference>
<feature type="signal peptide" evidence="5">
    <location>
        <begin position="1"/>
        <end position="21"/>
    </location>
</feature>
<reference evidence="8" key="1">
    <citation type="submission" date="2025-08" db="UniProtKB">
        <authorList>
            <consortium name="RefSeq"/>
        </authorList>
    </citation>
    <scope>IDENTIFICATION</scope>
</reference>
<keyword evidence="4" id="KW-0812">Transmembrane</keyword>
<gene>
    <name evidence="8" type="primary">LOC100908949</name>
</gene>
<dbReference type="SUPFAM" id="SSF48726">
    <property type="entry name" value="Immunoglobulin"/>
    <property type="match status" value="3"/>
</dbReference>
<keyword evidence="2 4" id="KW-0472">Membrane</keyword>
<dbReference type="PANTHER" id="PTHR23278">
    <property type="entry name" value="SIDESTEP PROTEIN"/>
    <property type="match status" value="1"/>
</dbReference>
<evidence type="ECO:0000256" key="5">
    <source>
        <dbReference type="SAM" id="SignalP"/>
    </source>
</evidence>
<sequence>MRFVILVDAIVLLASVSLASGKDLYSGGKSVLRCSAIEEIADPQKIELFHDDQLIYVAEIQTQRNGLNMISHTPSESWGGRALFNPKTYSLHLARLTPKDAGVYTCRVVGKEDAVNETFHIRGPMEVPQMRVVSSSLDAIVNASTRNVGPLREDESVDLYCDADPGHSHLRIERLGRRHDGIRFSCRAEDKLTAERRQSTTVGLNIYFRPLGIATSNNKILYAWENSEVECVVSGSRPPPLISWIFGNKKMKSTFIHTSFNGNVTTTSVSFKPRPEHHGIPVSCQATNPAFPQDVLIETWNLIVHYAPIVDLYPCPGSAQRLPKAERDSSIAAFVVESRSTLCLRCTILASPAPSSMRWFRDKEDLANNSTSTVLRIGPPLSQEHDGTYACSAQNSLSEVSSAPIRILIRRVLDNASQHQENYQLEAGFSALIVLGIVTAVAIMAFYWRSVSSERSRTGARCSDGTVVRT</sequence>
<name>A0AAJ7SHV8_9ACAR</name>
<evidence type="ECO:0000313" key="7">
    <source>
        <dbReference type="Proteomes" id="UP000694867"/>
    </source>
</evidence>
<keyword evidence="5" id="KW-0732">Signal</keyword>
<keyword evidence="7" id="KW-1185">Reference proteome</keyword>
<dbReference type="InterPro" id="IPR036179">
    <property type="entry name" value="Ig-like_dom_sf"/>
</dbReference>
<dbReference type="InterPro" id="IPR013783">
    <property type="entry name" value="Ig-like_fold"/>
</dbReference>
<dbReference type="InterPro" id="IPR007110">
    <property type="entry name" value="Ig-like_dom"/>
</dbReference>
<dbReference type="RefSeq" id="XP_028968365.1">
    <property type="nucleotide sequence ID" value="XM_029112532.1"/>
</dbReference>
<evidence type="ECO:0000256" key="3">
    <source>
        <dbReference type="ARBA" id="ARBA00023157"/>
    </source>
</evidence>
<evidence type="ECO:0000256" key="1">
    <source>
        <dbReference type="ARBA" id="ARBA00004167"/>
    </source>
</evidence>
<dbReference type="Pfam" id="PF08205">
    <property type="entry name" value="C2-set_2"/>
    <property type="match status" value="1"/>
</dbReference>
<dbReference type="Proteomes" id="UP000694867">
    <property type="component" value="Unplaced"/>
</dbReference>
<comment type="subcellular location">
    <subcellularLocation>
        <location evidence="1">Membrane</location>
        <topology evidence="1">Single-pass membrane protein</topology>
    </subcellularLocation>
</comment>
<evidence type="ECO:0000256" key="2">
    <source>
        <dbReference type="ARBA" id="ARBA00023136"/>
    </source>
</evidence>
<dbReference type="KEGG" id="goe:100908949"/>
<dbReference type="GO" id="GO:0016020">
    <property type="term" value="C:membrane"/>
    <property type="evidence" value="ECO:0007669"/>
    <property type="project" value="UniProtKB-SubCell"/>
</dbReference>
<dbReference type="GeneID" id="100908949"/>
<keyword evidence="3" id="KW-1015">Disulfide bond</keyword>
<evidence type="ECO:0000259" key="6">
    <source>
        <dbReference type="PROSITE" id="PS50835"/>
    </source>
</evidence>
<dbReference type="Pfam" id="PF13927">
    <property type="entry name" value="Ig_3"/>
    <property type="match status" value="1"/>
</dbReference>
<feature type="domain" description="Ig-like" evidence="6">
    <location>
        <begin position="210"/>
        <end position="288"/>
    </location>
</feature>
<dbReference type="InterPro" id="IPR013162">
    <property type="entry name" value="CD80_C2-set"/>
</dbReference>
<feature type="domain" description="Ig-like" evidence="6">
    <location>
        <begin position="323"/>
        <end position="401"/>
    </location>
</feature>
<evidence type="ECO:0000256" key="4">
    <source>
        <dbReference type="SAM" id="Phobius"/>
    </source>
</evidence>
<dbReference type="CDD" id="cd00096">
    <property type="entry name" value="Ig"/>
    <property type="match status" value="1"/>
</dbReference>
<dbReference type="SMART" id="SM00409">
    <property type="entry name" value="IG"/>
    <property type="match status" value="2"/>
</dbReference>
<dbReference type="AlphaFoldDB" id="A0AAJ7SHV8"/>
<protein>
    <submittedName>
        <fullName evidence="8">Basement membrane-specific heparan sulfate proteoglycan core protein-like</fullName>
    </submittedName>
</protein>
<dbReference type="PROSITE" id="PS50835">
    <property type="entry name" value="IG_LIKE"/>
    <property type="match status" value="2"/>
</dbReference>